<evidence type="ECO:0000259" key="6">
    <source>
        <dbReference type="Pfam" id="PF08264"/>
    </source>
</evidence>
<evidence type="ECO:0000256" key="5">
    <source>
        <dbReference type="ARBA" id="ARBA00023146"/>
    </source>
</evidence>
<evidence type="ECO:0000256" key="4">
    <source>
        <dbReference type="ARBA" id="ARBA00022917"/>
    </source>
</evidence>
<evidence type="ECO:0000256" key="3">
    <source>
        <dbReference type="ARBA" id="ARBA00022840"/>
    </source>
</evidence>
<proteinExistence type="predicted"/>
<accession>A0ABP0VLY5</accession>
<feature type="domain" description="Methionyl/Valyl/Leucyl/Isoleucyl-tRNA synthetase anticodon-binding" evidence="6">
    <location>
        <begin position="6"/>
        <end position="124"/>
    </location>
</feature>
<organism evidence="7 8">
    <name type="scientific">Sphagnum jensenii</name>
    <dbReference type="NCBI Taxonomy" id="128206"/>
    <lineage>
        <taxon>Eukaryota</taxon>
        <taxon>Viridiplantae</taxon>
        <taxon>Streptophyta</taxon>
        <taxon>Embryophyta</taxon>
        <taxon>Bryophyta</taxon>
        <taxon>Sphagnophytina</taxon>
        <taxon>Sphagnopsida</taxon>
        <taxon>Sphagnales</taxon>
        <taxon>Sphagnaceae</taxon>
        <taxon>Sphagnum</taxon>
    </lineage>
</organism>
<dbReference type="InterPro" id="IPR009080">
    <property type="entry name" value="tRNAsynth_Ia_anticodon-bd"/>
</dbReference>
<keyword evidence="3" id="KW-0067">ATP-binding</keyword>
<dbReference type="Pfam" id="PF08264">
    <property type="entry name" value="Anticodon_1"/>
    <property type="match status" value="1"/>
</dbReference>
<name>A0ABP0VLY5_9BRYO</name>
<protein>
    <recommendedName>
        <fullName evidence="6">Methionyl/Valyl/Leucyl/Isoleucyl-tRNA synthetase anticodon-binding domain-containing protein</fullName>
    </recommendedName>
</protein>
<evidence type="ECO:0000256" key="2">
    <source>
        <dbReference type="ARBA" id="ARBA00022741"/>
    </source>
</evidence>
<dbReference type="PANTHER" id="PTHR42780:SF1">
    <property type="entry name" value="ISOLEUCINE--TRNA LIGASE, CYTOPLASMIC"/>
    <property type="match status" value="1"/>
</dbReference>
<keyword evidence="4" id="KW-0648">Protein biosynthesis</keyword>
<evidence type="ECO:0000256" key="1">
    <source>
        <dbReference type="ARBA" id="ARBA00022598"/>
    </source>
</evidence>
<dbReference type="Gene3D" id="1.10.730.10">
    <property type="entry name" value="Isoleucyl-tRNA Synthetase, Domain 1"/>
    <property type="match status" value="1"/>
</dbReference>
<evidence type="ECO:0000313" key="8">
    <source>
        <dbReference type="Proteomes" id="UP001497444"/>
    </source>
</evidence>
<keyword evidence="8" id="KW-1185">Reference proteome</keyword>
<dbReference type="EMBL" id="OZ020096">
    <property type="protein sequence ID" value="CAK9254891.1"/>
    <property type="molecule type" value="Genomic_DNA"/>
</dbReference>
<dbReference type="SUPFAM" id="SSF47323">
    <property type="entry name" value="Anticodon-binding domain of a subclass of class I aminoacyl-tRNA synthetases"/>
    <property type="match status" value="1"/>
</dbReference>
<dbReference type="InterPro" id="IPR023586">
    <property type="entry name" value="Ile-tRNA-ligase_type2"/>
</dbReference>
<dbReference type="InterPro" id="IPR013155">
    <property type="entry name" value="M/V/L/I-tRNA-synth_anticd-bd"/>
</dbReference>
<keyword evidence="2" id="KW-0547">Nucleotide-binding</keyword>
<dbReference type="PANTHER" id="PTHR42780">
    <property type="entry name" value="SOLEUCYL-TRNA SYNTHETASE"/>
    <property type="match status" value="1"/>
</dbReference>
<dbReference type="Proteomes" id="UP001497444">
    <property type="component" value="Chromosome 1"/>
</dbReference>
<gene>
    <name evidence="7" type="ORF">CSSPJE1EN1_LOCUS369</name>
</gene>
<sequence length="192" mass="21786">MVPFLLKFVDNLTNVYVRFNRKRLKGRTGEDDSRIALSTLYYVLLTICKAMAHFTPFFTETMFQNLQQAVPNSDDSVHYCPFPEIEGQTDKHMDQSVLRMMTVIDLGRNIQEHHSKPLKTPLREMVVVHPDVDFLDDITGQLGKLSGKEICKAMGLVAKEVKSMTQAQILDFEKAGEARFAGHVLALQDIKA</sequence>
<reference evidence="7 8" key="1">
    <citation type="submission" date="2024-02" db="EMBL/GenBank/DDBJ databases">
        <authorList>
            <consortium name="ELIXIR-Norway"/>
            <consortium name="Elixir Norway"/>
        </authorList>
    </citation>
    <scope>NUCLEOTIDE SEQUENCE [LARGE SCALE GENOMIC DNA]</scope>
</reference>
<keyword evidence="5" id="KW-0030">Aminoacyl-tRNA synthetase</keyword>
<evidence type="ECO:0000313" key="7">
    <source>
        <dbReference type="EMBL" id="CAK9254891.1"/>
    </source>
</evidence>
<keyword evidence="1" id="KW-0436">Ligase</keyword>